<dbReference type="SUPFAM" id="SSF88713">
    <property type="entry name" value="Glycoside hydrolase/deacetylase"/>
    <property type="match status" value="1"/>
</dbReference>
<protein>
    <submittedName>
        <fullName evidence="3">Polysaccharide deacetylase</fullName>
    </submittedName>
</protein>
<gene>
    <name evidence="3" type="ORF">GCM10007390_15040</name>
</gene>
<dbReference type="EMBL" id="BMXF01000001">
    <property type="protein sequence ID" value="GHB62250.1"/>
    <property type="molecule type" value="Genomic_DNA"/>
</dbReference>
<comment type="caution">
    <text evidence="3">The sequence shown here is derived from an EMBL/GenBank/DDBJ whole genome shotgun (WGS) entry which is preliminary data.</text>
</comment>
<evidence type="ECO:0000313" key="3">
    <source>
        <dbReference type="EMBL" id="GHB62250.1"/>
    </source>
</evidence>
<dbReference type="InterPro" id="IPR011330">
    <property type="entry name" value="Glyco_hydro/deAcase_b/a-brl"/>
</dbReference>
<feature type="signal peptide" evidence="1">
    <location>
        <begin position="1"/>
        <end position="18"/>
    </location>
</feature>
<dbReference type="InterPro" id="IPR002509">
    <property type="entry name" value="NODB_dom"/>
</dbReference>
<name>A0A8J3G825_9BACT</name>
<dbReference type="RefSeq" id="WP_189563694.1">
    <property type="nucleotide sequence ID" value="NZ_BMXF01000001.1"/>
</dbReference>
<evidence type="ECO:0000259" key="2">
    <source>
        <dbReference type="Pfam" id="PF01522"/>
    </source>
</evidence>
<proteinExistence type="predicted"/>
<feature type="domain" description="NodB homology" evidence="2">
    <location>
        <begin position="25"/>
        <end position="144"/>
    </location>
</feature>
<evidence type="ECO:0000256" key="1">
    <source>
        <dbReference type="SAM" id="SignalP"/>
    </source>
</evidence>
<dbReference type="GO" id="GO:0005975">
    <property type="term" value="P:carbohydrate metabolic process"/>
    <property type="evidence" value="ECO:0007669"/>
    <property type="project" value="InterPro"/>
</dbReference>
<keyword evidence="4" id="KW-1185">Reference proteome</keyword>
<dbReference type="Pfam" id="PF01522">
    <property type="entry name" value="Polysacc_deac_1"/>
    <property type="match status" value="1"/>
</dbReference>
<evidence type="ECO:0000313" key="4">
    <source>
        <dbReference type="Proteomes" id="UP000598271"/>
    </source>
</evidence>
<feature type="chain" id="PRO_5035243390" evidence="1">
    <location>
        <begin position="19"/>
        <end position="306"/>
    </location>
</feature>
<keyword evidence="1" id="KW-0732">Signal</keyword>
<dbReference type="Gene3D" id="3.20.20.370">
    <property type="entry name" value="Glycoside hydrolase/deacetylase"/>
    <property type="match status" value="1"/>
</dbReference>
<dbReference type="CDD" id="cd10960">
    <property type="entry name" value="CE4_NodB_like_1"/>
    <property type="match status" value="1"/>
</dbReference>
<dbReference type="Proteomes" id="UP000598271">
    <property type="component" value="Unassembled WGS sequence"/>
</dbReference>
<reference evidence="3 4" key="1">
    <citation type="journal article" date="2014" name="Int. J. Syst. Evol. Microbiol.">
        <title>Complete genome sequence of Corynebacterium casei LMG S-19264T (=DSM 44701T), isolated from a smear-ripened cheese.</title>
        <authorList>
            <consortium name="US DOE Joint Genome Institute (JGI-PGF)"/>
            <person name="Walter F."/>
            <person name="Albersmeier A."/>
            <person name="Kalinowski J."/>
            <person name="Ruckert C."/>
        </authorList>
    </citation>
    <scope>NUCLEOTIDE SEQUENCE [LARGE SCALE GENOMIC DNA]</scope>
    <source>
        <strain evidence="3 4">KCTC 12866</strain>
    </source>
</reference>
<accession>A0A8J3G825</accession>
<organism evidence="3 4">
    <name type="scientific">Persicitalea jodogahamensis</name>
    <dbReference type="NCBI Taxonomy" id="402147"/>
    <lineage>
        <taxon>Bacteria</taxon>
        <taxon>Pseudomonadati</taxon>
        <taxon>Bacteroidota</taxon>
        <taxon>Cytophagia</taxon>
        <taxon>Cytophagales</taxon>
        <taxon>Spirosomataceae</taxon>
        <taxon>Persicitalea</taxon>
    </lineage>
</organism>
<sequence length="306" mass="34733">MKNIHLLVFILVAQCALAQTRQLCVSVDDLPTVAYGADNHEEITRKLIASFQKYRIPAIGFVNESKLYEGGELRAKEVALLRQWLAGGYELGNHTFGHNSYHQVIFSDFTADVLKGAVVTPPLSKAAGLPWRYFRHPYLHIGKTQSAYDSLAVFLTKTGYTEAPVTIDNTDYLFAKVYAMAHRKNDSALMQRIGTDYVEYMEAKIHFYEEASRKLFDREIPQVLLIHASLLNADYLDDLAEMYQRNGYAFVTLSTALQDTAYREKITKFGNYGISWIDRWALSRGVSFDFLANDPPTPTYIEEAAK</sequence>
<dbReference type="AlphaFoldDB" id="A0A8J3G825"/>
<dbReference type="GO" id="GO:0016810">
    <property type="term" value="F:hydrolase activity, acting on carbon-nitrogen (but not peptide) bonds"/>
    <property type="evidence" value="ECO:0007669"/>
    <property type="project" value="InterPro"/>
</dbReference>